<sequence length="347" mass="40654">MSEIEGIFQNCAEIHNENNSIIMSVTDNCINIEKLHHTYVLLKKIIRKKTFPFSMLLNNSGYKQTSRTIDVLEVIHLLDQIPDMFLQFRKLHPLITRFQQTLSRYDFYCRVHNGAITKVDSTNTAVMLNKLVSEYRDEVNKSAFKQELRKYQRNSMKNLKGVMNYIQHLFTRHARLLVIRLDLAWGKAHSGSITPEIAKQQRQQLLRNMKRNRIFRHVLGTAWKLEYGPDRGFHYHILFFLDGNKSRCGINICEQFGKYWVSAITERKGTYFNCNVRPERYDKPGIGMVKYDDILKLEGLQRAVNYLTKIDTFARLALPGNVRTFGRSEIKTCTPKSKRGRKRTQPS</sequence>
<dbReference type="KEGG" id="yel:LC20_00074"/>
<organism evidence="2 3">
    <name type="scientific">Yersinia enterocolitica LC20</name>
    <dbReference type="NCBI Taxonomy" id="1443113"/>
    <lineage>
        <taxon>Bacteria</taxon>
        <taxon>Pseudomonadati</taxon>
        <taxon>Pseudomonadota</taxon>
        <taxon>Gammaproteobacteria</taxon>
        <taxon>Enterobacterales</taxon>
        <taxon>Yersiniaceae</taxon>
        <taxon>Yersinia</taxon>
    </lineage>
</organism>
<feature type="domain" description="YagK/YfjJ C-terminal" evidence="1">
    <location>
        <begin position="171"/>
        <end position="328"/>
    </location>
</feature>
<accession>A0A7U4JZJ3</accession>
<dbReference type="AlphaFoldDB" id="A0A7U4JZJ3"/>
<protein>
    <submittedName>
        <fullName evidence="2">Inovirus Gp2 family protein</fullName>
    </submittedName>
</protein>
<dbReference type="EMBL" id="CP007448">
    <property type="protein sequence ID" value="AHM71330.2"/>
    <property type="molecule type" value="Genomic_DNA"/>
</dbReference>
<reference evidence="2 3" key="1">
    <citation type="submission" date="2017-11" db="EMBL/GenBank/DDBJ databases">
        <title>The complete genome sequence and comparative genome analysis of Yersinia enterocolitica strain LC20.</title>
        <authorList>
            <person name="Shi G."/>
            <person name="Su M."/>
            <person name="Liang J."/>
            <person name="Gu W."/>
            <person name="Xiao Y."/>
            <person name="Zhang Z."/>
            <person name="Qiu H."/>
            <person name="Duan R."/>
            <person name="Zhang Z."/>
            <person name="Li Y."/>
            <person name="Zhang X."/>
            <person name="Ling Y."/>
            <person name="Song L."/>
            <person name="Chen M."/>
            <person name="Zhao Y."/>
            <person name="Wu J."/>
            <person name="Jing H."/>
            <person name="Xiao J."/>
            <person name="Wang X."/>
        </authorList>
    </citation>
    <scope>NUCLEOTIDE SEQUENCE [LARGE SCALE GENOMIC DNA]</scope>
    <source>
        <strain evidence="2 3">LC20</strain>
    </source>
</reference>
<evidence type="ECO:0000313" key="2">
    <source>
        <dbReference type="EMBL" id="AHM71330.2"/>
    </source>
</evidence>
<gene>
    <name evidence="2" type="ORF">LC20_00074</name>
</gene>
<evidence type="ECO:0000259" key="1">
    <source>
        <dbReference type="Pfam" id="PF11726"/>
    </source>
</evidence>
<dbReference type="InterPro" id="IPR057271">
    <property type="entry name" value="YagK_YfjJ_C"/>
</dbReference>
<dbReference type="Proteomes" id="UP000230961">
    <property type="component" value="Chromosome"/>
</dbReference>
<name>A0A7U4JZJ3_YEREN</name>
<evidence type="ECO:0000313" key="3">
    <source>
        <dbReference type="Proteomes" id="UP000230961"/>
    </source>
</evidence>
<proteinExistence type="predicted"/>
<dbReference type="Pfam" id="PF11726">
    <property type="entry name" value="YagK_YfjJ_C"/>
    <property type="match status" value="1"/>
</dbReference>